<evidence type="ECO:0000256" key="2">
    <source>
        <dbReference type="ARBA" id="ARBA00022598"/>
    </source>
</evidence>
<dbReference type="GO" id="GO:0005811">
    <property type="term" value="C:lipid droplet"/>
    <property type="evidence" value="ECO:0007669"/>
    <property type="project" value="EnsemblFungi"/>
</dbReference>
<dbReference type="GeneID" id="34527105"/>
<reference evidence="7 8" key="1">
    <citation type="journal article" date="2011" name="Proc. Natl. Acad. Sci. U.S.A.">
        <title>Evolutionary erosion of yeast sex chromosomes by mating-type switching accidents.</title>
        <authorList>
            <person name="Gordon J.L."/>
            <person name="Armisen D."/>
            <person name="Proux-Wera E."/>
            <person name="Oheigeartaigh S.S."/>
            <person name="Byrne K.P."/>
            <person name="Wolfe K.H."/>
        </authorList>
    </citation>
    <scope>NUCLEOTIDE SEQUENCE [LARGE SCALE GENOMIC DNA]</scope>
    <source>
        <strain evidence="8">ATCC MYA-139 / BCRC 22969 / CBS 8797 / CCRC 22969 / KCTC 17520 / NBRC 10181 / NCYC 3082</strain>
    </source>
</reference>
<dbReference type="KEGG" id="kng:KNAG_0G03250"/>
<dbReference type="GO" id="GO:0005886">
    <property type="term" value="C:plasma membrane"/>
    <property type="evidence" value="ECO:0007669"/>
    <property type="project" value="EnsemblFungi"/>
</dbReference>
<feature type="domain" description="AMP-dependent synthetase/ligase" evidence="6">
    <location>
        <begin position="83"/>
        <end position="517"/>
    </location>
</feature>
<dbReference type="AlphaFoldDB" id="J7S1B3"/>
<dbReference type="InterPro" id="IPR020845">
    <property type="entry name" value="AMP-binding_CS"/>
</dbReference>
<dbReference type="GO" id="GO:1905329">
    <property type="term" value="P:sphingoid long-chain base transport"/>
    <property type="evidence" value="ECO:0007669"/>
    <property type="project" value="EnsemblFungi"/>
</dbReference>
<dbReference type="PANTHER" id="PTHR43272">
    <property type="entry name" value="LONG-CHAIN-FATTY-ACID--COA LIGASE"/>
    <property type="match status" value="1"/>
</dbReference>
<organism evidence="7 8">
    <name type="scientific">Huiozyma naganishii (strain ATCC MYA-139 / BCRC 22969 / CBS 8797 / KCTC 17520 / NBRC 10181 / NCYC 3082 / Yp74L-3)</name>
    <name type="common">Yeast</name>
    <name type="synonym">Kazachstania naganishii</name>
    <dbReference type="NCBI Taxonomy" id="1071383"/>
    <lineage>
        <taxon>Eukaryota</taxon>
        <taxon>Fungi</taxon>
        <taxon>Dikarya</taxon>
        <taxon>Ascomycota</taxon>
        <taxon>Saccharomycotina</taxon>
        <taxon>Saccharomycetes</taxon>
        <taxon>Saccharomycetales</taxon>
        <taxon>Saccharomycetaceae</taxon>
        <taxon>Huiozyma</taxon>
    </lineage>
</organism>
<accession>J7S1B3</accession>
<evidence type="ECO:0000259" key="6">
    <source>
        <dbReference type="Pfam" id="PF00501"/>
    </source>
</evidence>
<dbReference type="GO" id="GO:0044539">
    <property type="term" value="P:long-chain fatty acid import into cell"/>
    <property type="evidence" value="ECO:0007669"/>
    <property type="project" value="EnsemblFungi"/>
</dbReference>
<sequence length="698" mass="78042">MTFQCNVPVGEAENEHETAPRRNYLAEDAPLVRPRDFKCNSVYEFIQECVERYGDRNVLSWRDVVDIHEEKKMVTKRVDGQEKQVEKTWMYYEMSPYRYITYNNLLERILELGRGLVKIGLQPGSEDKLHIYASTSYKWMEMFLGAQTQNIPVVTAYDTLGESGLTHSIKQTQSTAIFTDNSLLHTLVAPMEKTSHIRYIIHFEKIDPEDKRQGGKIFSSANDAREKILKIRPDVKFFSFEELVKLGEDNRDIETHTPAADDLACIMYTSGSTGEPKGVVLKQSNIIAGVGGADLCVRHITGPDDRVICFLPLAHIFELAFELLSVLWGSCIGYGTVKTLTSASMRNCQGDLAEFKPTIMVGVAAVWETVRKGILHQINELPFPMRKVFWAAYYAKYQMKQYGIPGGDALGNLVFKKIKAATGGQLRYLLNGGSPISVPAQEFISTLLAPMLIGYGLTETVANTTILNPSHFEFGVAGDLTGAVTVKLVDVEELGYFAKNNQGEIWIKGACVTPEYYKNPEETAKVITKDGWFQTGDIGEWVPSGHLKVIDRKKNLVKTLNGEYIALEKLESIYRSNQHVQNICVYADQTQVKPVGIVVPNHKPLLKLAQKIGVVDEGASDVDMDHHLRDPKLQQAALAEFLSTGKQQGLAGIELLAGVVFFPEEWTPQNGYVTSAQKLKRKEILEAVKDDVAKVYGK</sequence>
<dbReference type="STRING" id="1071383.J7S1B3"/>
<keyword evidence="3" id="KW-0547">Nucleotide-binding</keyword>
<dbReference type="PROSITE" id="PS00455">
    <property type="entry name" value="AMP_BINDING"/>
    <property type="match status" value="1"/>
</dbReference>
<dbReference type="PANTHER" id="PTHR43272:SF83">
    <property type="entry name" value="ACYL-COA SYNTHETASE LONG-CHAIN, ISOFORM J"/>
    <property type="match status" value="1"/>
</dbReference>
<evidence type="ECO:0000313" key="7">
    <source>
        <dbReference type="EMBL" id="CCK71382.1"/>
    </source>
</evidence>
<dbReference type="InterPro" id="IPR000873">
    <property type="entry name" value="AMP-dep_synth/lig_dom"/>
</dbReference>
<dbReference type="EMBL" id="HE978320">
    <property type="protein sequence ID" value="CCK71382.1"/>
    <property type="molecule type" value="Genomic_DNA"/>
</dbReference>
<gene>
    <name evidence="7" type="primary">KNAG0G03250</name>
    <name evidence="7" type="ordered locus">KNAG_0G03250</name>
</gene>
<dbReference type="HOGENOM" id="CLU_000022_45_2_1"/>
<keyword evidence="8" id="KW-1185">Reference proteome</keyword>
<dbReference type="OMA" id="CAELVCI"/>
<keyword evidence="4" id="KW-0067">ATP-binding</keyword>
<evidence type="ECO:0000256" key="4">
    <source>
        <dbReference type="ARBA" id="ARBA00022840"/>
    </source>
</evidence>
<evidence type="ECO:0000256" key="5">
    <source>
        <dbReference type="ARBA" id="ARBA00036813"/>
    </source>
</evidence>
<dbReference type="InterPro" id="IPR042099">
    <property type="entry name" value="ANL_N_sf"/>
</dbReference>
<dbReference type="GO" id="GO:0005783">
    <property type="term" value="C:endoplasmic reticulum"/>
    <property type="evidence" value="ECO:0007669"/>
    <property type="project" value="TreeGrafter"/>
</dbReference>
<comment type="catalytic activity">
    <reaction evidence="5">
        <text>a long-chain fatty acid + ATP + CoA = a long-chain fatty acyl-CoA + AMP + diphosphate</text>
        <dbReference type="Rhea" id="RHEA:15421"/>
        <dbReference type="ChEBI" id="CHEBI:30616"/>
        <dbReference type="ChEBI" id="CHEBI:33019"/>
        <dbReference type="ChEBI" id="CHEBI:57287"/>
        <dbReference type="ChEBI" id="CHEBI:57560"/>
        <dbReference type="ChEBI" id="CHEBI:83139"/>
        <dbReference type="ChEBI" id="CHEBI:456215"/>
        <dbReference type="EC" id="6.2.1.3"/>
    </reaction>
</comment>
<dbReference type="GO" id="GO:0004467">
    <property type="term" value="F:long-chain fatty acid-CoA ligase activity"/>
    <property type="evidence" value="ECO:0007669"/>
    <property type="project" value="UniProtKB-EC"/>
</dbReference>
<dbReference type="GO" id="GO:0005524">
    <property type="term" value="F:ATP binding"/>
    <property type="evidence" value="ECO:0007669"/>
    <property type="project" value="UniProtKB-KW"/>
</dbReference>
<keyword evidence="2" id="KW-0436">Ligase</keyword>
<reference evidence="8" key="2">
    <citation type="submission" date="2012-08" db="EMBL/GenBank/DDBJ databases">
        <title>Genome sequence of Kazachstania naganishii.</title>
        <authorList>
            <person name="Gordon J.L."/>
            <person name="Armisen D."/>
            <person name="Proux-Wera E."/>
            <person name="OhEigeartaigh S.S."/>
            <person name="Byrne K.P."/>
            <person name="Wolfe K.H."/>
        </authorList>
    </citation>
    <scope>NUCLEOTIDE SEQUENCE [LARGE SCALE GENOMIC DNA]</scope>
    <source>
        <strain evidence="8">ATCC MYA-139 / BCRC 22969 / CBS 8797 / CCRC 22969 / KCTC 17520 / NBRC 10181 / NCYC 3082</strain>
    </source>
</reference>
<dbReference type="RefSeq" id="XP_022465627.1">
    <property type="nucleotide sequence ID" value="XM_022609208.1"/>
</dbReference>
<dbReference type="GO" id="GO:0031956">
    <property type="term" value="F:medium-chain fatty acid-CoA ligase activity"/>
    <property type="evidence" value="ECO:0007669"/>
    <property type="project" value="EnsemblFungi"/>
</dbReference>
<dbReference type="Pfam" id="PF00501">
    <property type="entry name" value="AMP-binding"/>
    <property type="match status" value="1"/>
</dbReference>
<evidence type="ECO:0000313" key="8">
    <source>
        <dbReference type="Proteomes" id="UP000006310"/>
    </source>
</evidence>
<proteinExistence type="inferred from homology"/>
<evidence type="ECO:0000256" key="3">
    <source>
        <dbReference type="ARBA" id="ARBA00022741"/>
    </source>
</evidence>
<dbReference type="eggNOG" id="KOG1180">
    <property type="taxonomic scope" value="Eukaryota"/>
</dbReference>
<dbReference type="Proteomes" id="UP000006310">
    <property type="component" value="Chromosome 7"/>
</dbReference>
<dbReference type="SUPFAM" id="SSF56801">
    <property type="entry name" value="Acetyl-CoA synthetase-like"/>
    <property type="match status" value="1"/>
</dbReference>
<dbReference type="GO" id="GO:0035336">
    <property type="term" value="P:long-chain fatty-acyl-CoA metabolic process"/>
    <property type="evidence" value="ECO:0007669"/>
    <property type="project" value="EnsemblFungi"/>
</dbReference>
<name>J7S1B3_HUIN7</name>
<comment type="similarity">
    <text evidence="1">Belongs to the ATP-dependent AMP-binding enzyme family.</text>
</comment>
<evidence type="ECO:0000256" key="1">
    <source>
        <dbReference type="ARBA" id="ARBA00006432"/>
    </source>
</evidence>
<dbReference type="Gene3D" id="3.40.50.12780">
    <property type="entry name" value="N-terminal domain of ligase-like"/>
    <property type="match status" value="1"/>
</dbReference>
<dbReference type="OrthoDB" id="1700726at2759"/>
<protein>
    <recommendedName>
        <fullName evidence="6">AMP-dependent synthetase/ligase domain-containing protein</fullName>
    </recommendedName>
</protein>